<sequence length="85" mass="9680">MNIKVEKVNQVNKLFEVIDSCTMNVELVTGEGDCLNMKSKLSQYLSMTRMFANGDVPQMELVAKNDQDAQKLIAFLEEDAKYRES</sequence>
<proteinExistence type="predicted"/>
<name>N2A056_9FIRM</name>
<dbReference type="eggNOG" id="ENOG50330Y9">
    <property type="taxonomic scope" value="Bacteria"/>
</dbReference>
<evidence type="ECO:0000313" key="1">
    <source>
        <dbReference type="EMBL" id="EMZ22712.1"/>
    </source>
</evidence>
<evidence type="ECO:0008006" key="3">
    <source>
        <dbReference type="Google" id="ProtNLM"/>
    </source>
</evidence>
<protein>
    <recommendedName>
        <fullName evidence="3">Polya polymerase</fullName>
    </recommendedName>
</protein>
<dbReference type="PATRIC" id="fig|1235802.3.peg.4179"/>
<dbReference type="AlphaFoldDB" id="N2A056"/>
<gene>
    <name evidence="1" type="ORF">C823_03953</name>
</gene>
<accession>N2A056</accession>
<dbReference type="Proteomes" id="UP000012589">
    <property type="component" value="Unassembled WGS sequence"/>
</dbReference>
<reference evidence="1 2" key="1">
    <citation type="journal article" date="2014" name="Genome Announc.">
        <title>Draft genome sequences of the altered schaedler flora, a defined bacterial community from gnotobiotic mice.</title>
        <authorList>
            <person name="Wannemuehler M.J."/>
            <person name="Overstreet A.M."/>
            <person name="Ward D.V."/>
            <person name="Phillips G.J."/>
        </authorList>
    </citation>
    <scope>NUCLEOTIDE SEQUENCE [LARGE SCALE GENOMIC DNA]</scope>
    <source>
        <strain evidence="1 2">ASF492</strain>
    </source>
</reference>
<evidence type="ECO:0000313" key="2">
    <source>
        <dbReference type="Proteomes" id="UP000012589"/>
    </source>
</evidence>
<keyword evidence="2" id="KW-1185">Reference proteome</keyword>
<dbReference type="EMBL" id="AQFT01000119">
    <property type="protein sequence ID" value="EMZ22712.1"/>
    <property type="molecule type" value="Genomic_DNA"/>
</dbReference>
<organism evidence="1 2">
    <name type="scientific">Eubacterium plexicaudatum ASF492</name>
    <dbReference type="NCBI Taxonomy" id="1235802"/>
    <lineage>
        <taxon>Bacteria</taxon>
        <taxon>Bacillati</taxon>
        <taxon>Bacillota</taxon>
        <taxon>Clostridia</taxon>
        <taxon>Eubacteriales</taxon>
        <taxon>Eubacteriaceae</taxon>
        <taxon>Eubacterium</taxon>
    </lineage>
</organism>
<dbReference type="STRING" id="1235802.C823_03953"/>
<comment type="caution">
    <text evidence="1">The sequence shown here is derived from an EMBL/GenBank/DDBJ whole genome shotgun (WGS) entry which is preliminary data.</text>
</comment>
<dbReference type="HOGENOM" id="CLU_171627_0_0_9"/>